<evidence type="ECO:0000313" key="3">
    <source>
        <dbReference type="Proteomes" id="UP000654004"/>
    </source>
</evidence>
<gene>
    <name evidence="2" type="ORF">GCM10009410_13170</name>
</gene>
<dbReference type="RefSeq" id="WP_229777023.1">
    <property type="nucleotide sequence ID" value="NZ_BMQW01000002.1"/>
</dbReference>
<dbReference type="Proteomes" id="UP000654004">
    <property type="component" value="Unassembled WGS sequence"/>
</dbReference>
<organism evidence="2 3">
    <name type="scientific">Shewanella ulleungensis</name>
    <dbReference type="NCBI Taxonomy" id="2282699"/>
    <lineage>
        <taxon>Bacteria</taxon>
        <taxon>Pseudomonadati</taxon>
        <taxon>Pseudomonadota</taxon>
        <taxon>Gammaproteobacteria</taxon>
        <taxon>Alteromonadales</taxon>
        <taxon>Shewanellaceae</taxon>
        <taxon>Shewanella</taxon>
    </lineage>
</organism>
<accession>A0ABQ2QHS8</accession>
<sequence length="298" mass="34573">MSSRTPFDYPDDYLKIWRVSGKNAAKIIQNEFFKDVKPASVSARFQKTTKTFWLLIQSPSPNIRLISLKFRPPIPYSQLSIRVWFYERNEKLVNDVINCKQTSIDDHLVSCYKAAHNNYEKSIKEIPIVGIEYVFDNISPLFDGNKIENTLLKFMRGALLHIDSVKNGTVNYQVFNDFPDEISANYLIQNKHSFFEGTITEIKVNKYERSINARNACINHYKAICSVCYFDFYKTYGDIGKNFIHVHHKVELAKINKEYQVDPINDLIPVCPNCHAMLHRTKPAMTTEQLKKILSLSS</sequence>
<name>A0ABQ2QHS8_9GAMM</name>
<evidence type="ECO:0000259" key="1">
    <source>
        <dbReference type="Pfam" id="PF01844"/>
    </source>
</evidence>
<dbReference type="Pfam" id="PF01844">
    <property type="entry name" value="HNH"/>
    <property type="match status" value="1"/>
</dbReference>
<proteinExistence type="predicted"/>
<dbReference type="InterPro" id="IPR003615">
    <property type="entry name" value="HNH_nuc"/>
</dbReference>
<evidence type="ECO:0000313" key="2">
    <source>
        <dbReference type="EMBL" id="GGP81516.1"/>
    </source>
</evidence>
<protein>
    <recommendedName>
        <fullName evidence="1">HNH domain-containing protein</fullName>
    </recommendedName>
</protein>
<keyword evidence="3" id="KW-1185">Reference proteome</keyword>
<dbReference type="EMBL" id="BMQW01000002">
    <property type="protein sequence ID" value="GGP81516.1"/>
    <property type="molecule type" value="Genomic_DNA"/>
</dbReference>
<comment type="caution">
    <text evidence="2">The sequence shown here is derived from an EMBL/GenBank/DDBJ whole genome shotgun (WGS) entry which is preliminary data.</text>
</comment>
<reference evidence="3" key="1">
    <citation type="journal article" date="2019" name="Int. J. Syst. Evol. Microbiol.">
        <title>The Global Catalogue of Microorganisms (GCM) 10K type strain sequencing project: providing services to taxonomists for standard genome sequencing and annotation.</title>
        <authorList>
            <consortium name="The Broad Institute Genomics Platform"/>
            <consortium name="The Broad Institute Genome Sequencing Center for Infectious Disease"/>
            <person name="Wu L."/>
            <person name="Ma J."/>
        </authorList>
    </citation>
    <scope>NUCLEOTIDE SEQUENCE [LARGE SCALE GENOMIC DNA]</scope>
    <source>
        <strain evidence="3">JCM 32305</strain>
    </source>
</reference>
<dbReference type="CDD" id="cd00085">
    <property type="entry name" value="HNHc"/>
    <property type="match status" value="1"/>
</dbReference>
<dbReference type="InterPro" id="IPR002711">
    <property type="entry name" value="HNH"/>
</dbReference>
<feature type="domain" description="HNH" evidence="1">
    <location>
        <begin position="225"/>
        <end position="280"/>
    </location>
</feature>